<dbReference type="AlphaFoldDB" id="A0A1G9B5W9"/>
<keyword evidence="5" id="KW-1185">Reference proteome</keyword>
<dbReference type="OrthoDB" id="9797252at2"/>
<dbReference type="RefSeq" id="WP_090764041.1">
    <property type="nucleotide sequence ID" value="NZ_FNFB01000007.1"/>
</dbReference>
<gene>
    <name evidence="4" type="ORF">SAMN05421874_10732</name>
</gene>
<name>A0A1G9B5W9_9ACTN</name>
<reference evidence="4 5" key="1">
    <citation type="submission" date="2016-10" db="EMBL/GenBank/DDBJ databases">
        <authorList>
            <person name="de Groot N.N."/>
        </authorList>
    </citation>
    <scope>NUCLEOTIDE SEQUENCE [LARGE SCALE GENOMIC DNA]</scope>
    <source>
        <strain evidence="4 5">CGMCC 4.5681</strain>
    </source>
</reference>
<evidence type="ECO:0000256" key="1">
    <source>
        <dbReference type="ARBA" id="ARBA00022603"/>
    </source>
</evidence>
<dbReference type="EMBL" id="FNFB01000007">
    <property type="protein sequence ID" value="SDK34903.1"/>
    <property type="molecule type" value="Genomic_DNA"/>
</dbReference>
<dbReference type="Gene3D" id="3.40.50.150">
    <property type="entry name" value="Vaccinia Virus protein VP39"/>
    <property type="match status" value="1"/>
</dbReference>
<proteinExistence type="predicted"/>
<keyword evidence="2 4" id="KW-0808">Transferase</keyword>
<accession>A0A1G9B5W9</accession>
<feature type="domain" description="Methyltransferase" evidence="3">
    <location>
        <begin position="42"/>
        <end position="128"/>
    </location>
</feature>
<dbReference type="Proteomes" id="UP000198683">
    <property type="component" value="Unassembled WGS sequence"/>
</dbReference>
<organism evidence="4 5">
    <name type="scientific">Nonomuraea maritima</name>
    <dbReference type="NCBI Taxonomy" id="683260"/>
    <lineage>
        <taxon>Bacteria</taxon>
        <taxon>Bacillati</taxon>
        <taxon>Actinomycetota</taxon>
        <taxon>Actinomycetes</taxon>
        <taxon>Streptosporangiales</taxon>
        <taxon>Streptosporangiaceae</taxon>
        <taxon>Nonomuraea</taxon>
    </lineage>
</organism>
<dbReference type="SUPFAM" id="SSF53335">
    <property type="entry name" value="S-adenosyl-L-methionine-dependent methyltransferases"/>
    <property type="match status" value="1"/>
</dbReference>
<dbReference type="Pfam" id="PF13649">
    <property type="entry name" value="Methyltransf_25"/>
    <property type="match status" value="1"/>
</dbReference>
<evidence type="ECO:0000313" key="4">
    <source>
        <dbReference type="EMBL" id="SDK34903.1"/>
    </source>
</evidence>
<dbReference type="STRING" id="683260.SAMN05421874_10732"/>
<dbReference type="CDD" id="cd02440">
    <property type="entry name" value="AdoMet_MTases"/>
    <property type="match status" value="1"/>
</dbReference>
<evidence type="ECO:0000313" key="5">
    <source>
        <dbReference type="Proteomes" id="UP000198683"/>
    </source>
</evidence>
<dbReference type="InterPro" id="IPR029063">
    <property type="entry name" value="SAM-dependent_MTases_sf"/>
</dbReference>
<dbReference type="PANTHER" id="PTHR44942:SF4">
    <property type="entry name" value="METHYLTRANSFERASE TYPE 11 DOMAIN-CONTAINING PROTEIN"/>
    <property type="match status" value="1"/>
</dbReference>
<evidence type="ECO:0000256" key="2">
    <source>
        <dbReference type="ARBA" id="ARBA00022679"/>
    </source>
</evidence>
<dbReference type="InterPro" id="IPR051052">
    <property type="entry name" value="Diverse_substrate_MTase"/>
</dbReference>
<evidence type="ECO:0000259" key="3">
    <source>
        <dbReference type="Pfam" id="PF13649"/>
    </source>
</evidence>
<keyword evidence="1 4" id="KW-0489">Methyltransferase</keyword>
<dbReference type="PANTHER" id="PTHR44942">
    <property type="entry name" value="METHYLTRANSF_11 DOMAIN-CONTAINING PROTEIN"/>
    <property type="match status" value="1"/>
</dbReference>
<dbReference type="InterPro" id="IPR041698">
    <property type="entry name" value="Methyltransf_25"/>
</dbReference>
<dbReference type="GO" id="GO:0032259">
    <property type="term" value="P:methylation"/>
    <property type="evidence" value="ECO:0007669"/>
    <property type="project" value="UniProtKB-KW"/>
</dbReference>
<sequence length="250" mass="27699">MTVDRERSVVFGSVAEEYDAARPDYPDQLVTDVLAYAPPGPVLEVGAGTGKATVSFAARGIDLTCVEPDPRMAARLSAKAPGVRVEIGIFEDFVPDRPFALLYAAQAWHWVDPDRRWDLAHAVLAPSGAVAVFWNQYVVTDPALRDELAAVDRRYDVTSSSLHRSREVRAEQAEHQLAGDPRYTDLEERHYERTDHYDAGRYLDLVRSISAYQMLDPGARETLLGEISALIGDGLDMTLTTDLALGRRAR</sequence>
<protein>
    <submittedName>
        <fullName evidence="4">Methyltransferase domain-containing protein</fullName>
    </submittedName>
</protein>
<dbReference type="GO" id="GO:0008168">
    <property type="term" value="F:methyltransferase activity"/>
    <property type="evidence" value="ECO:0007669"/>
    <property type="project" value="UniProtKB-KW"/>
</dbReference>